<accession>A0A850H4H5</accession>
<gene>
    <name evidence="1" type="ORF">HUV48_07155</name>
</gene>
<dbReference type="AlphaFoldDB" id="A0A850H4H5"/>
<sequence length="307" mass="33596">MHSAFRKLLGTAYVPLTRFRTAAPVKDYRALTGRGAFLRYARRHPKAWAIDLDERQGMGALMAKALLVRAWAEAEGRKVAVRSTNPLYSGGEDIFARWFADLATDATAAAMPRSAARYFERFILQRDLSLAEAQGYFAVMFAPSGELKQLIDAVVPEDGVDLAIHFRGTDKLLETGAPPEDAMLALLRDHTEESAPRTVFLATDELGFARTVAAVLPGATITRYDLADVPAGTARHFSAMPPADKAKEALVNMFCLARAPLLIRTSSYLSAMAALANPAQRTVTVNREAVTERTFPEAQILAREQTP</sequence>
<dbReference type="RefSeq" id="WP_176267097.1">
    <property type="nucleotide sequence ID" value="NZ_JABWGV010000002.1"/>
</dbReference>
<proteinExistence type="predicted"/>
<evidence type="ECO:0000313" key="1">
    <source>
        <dbReference type="EMBL" id="NVD44798.1"/>
    </source>
</evidence>
<reference evidence="1 2" key="1">
    <citation type="submission" date="2020-06" db="EMBL/GenBank/DDBJ databases">
        <title>Altererythrobacter sp. HHU K3-1.</title>
        <authorList>
            <person name="Zhang D."/>
            <person name="Xue H."/>
        </authorList>
    </citation>
    <scope>NUCLEOTIDE SEQUENCE [LARGE SCALE GENOMIC DNA]</scope>
    <source>
        <strain evidence="1 2">HHU K3-1</strain>
    </source>
</reference>
<comment type="caution">
    <text evidence="1">The sequence shown here is derived from an EMBL/GenBank/DDBJ whole genome shotgun (WGS) entry which is preliminary data.</text>
</comment>
<keyword evidence="2" id="KW-1185">Reference proteome</keyword>
<organism evidence="1 2">
    <name type="scientific">Qipengyuania atrilutea</name>
    <dbReference type="NCBI Taxonomy" id="2744473"/>
    <lineage>
        <taxon>Bacteria</taxon>
        <taxon>Pseudomonadati</taxon>
        <taxon>Pseudomonadota</taxon>
        <taxon>Alphaproteobacteria</taxon>
        <taxon>Sphingomonadales</taxon>
        <taxon>Erythrobacteraceae</taxon>
        <taxon>Qipengyuania</taxon>
    </lineage>
</organism>
<evidence type="ECO:0000313" key="2">
    <source>
        <dbReference type="Proteomes" id="UP000561438"/>
    </source>
</evidence>
<dbReference type="EMBL" id="JABWGV010000002">
    <property type="protein sequence ID" value="NVD44798.1"/>
    <property type="molecule type" value="Genomic_DNA"/>
</dbReference>
<dbReference type="Proteomes" id="UP000561438">
    <property type="component" value="Unassembled WGS sequence"/>
</dbReference>
<protein>
    <submittedName>
        <fullName evidence="1">Uncharacterized protein</fullName>
    </submittedName>
</protein>
<dbReference type="Gene3D" id="3.40.50.11350">
    <property type="match status" value="1"/>
</dbReference>
<name>A0A850H4H5_9SPHN</name>